<keyword evidence="3" id="KW-0804">Transcription</keyword>
<evidence type="ECO:0000256" key="1">
    <source>
        <dbReference type="ARBA" id="ARBA00023015"/>
    </source>
</evidence>
<dbReference type="Pfam" id="PF07729">
    <property type="entry name" value="FCD"/>
    <property type="match status" value="1"/>
</dbReference>
<evidence type="ECO:0000313" key="6">
    <source>
        <dbReference type="EMBL" id="UWP61278.1"/>
    </source>
</evidence>
<dbReference type="Proteomes" id="UP001060164">
    <property type="component" value="Chromosome"/>
</dbReference>
<dbReference type="PANTHER" id="PTHR43537:SF5">
    <property type="entry name" value="UXU OPERON TRANSCRIPTIONAL REGULATOR"/>
    <property type="match status" value="1"/>
</dbReference>
<gene>
    <name evidence="6" type="ORF">NQ502_09720</name>
</gene>
<dbReference type="Gene3D" id="1.10.10.10">
    <property type="entry name" value="Winged helix-like DNA-binding domain superfamily/Winged helix DNA-binding domain"/>
    <property type="match status" value="1"/>
</dbReference>
<feature type="domain" description="HTH gntR-type" evidence="5">
    <location>
        <begin position="9"/>
        <end position="77"/>
    </location>
</feature>
<dbReference type="SMART" id="SM00895">
    <property type="entry name" value="FCD"/>
    <property type="match status" value="1"/>
</dbReference>
<evidence type="ECO:0000256" key="2">
    <source>
        <dbReference type="ARBA" id="ARBA00023125"/>
    </source>
</evidence>
<keyword evidence="1" id="KW-0805">Transcription regulation</keyword>
<dbReference type="Pfam" id="PF00392">
    <property type="entry name" value="GntR"/>
    <property type="match status" value="1"/>
</dbReference>
<name>A0ABY5VQG8_9FIRM</name>
<dbReference type="Gene3D" id="1.20.120.530">
    <property type="entry name" value="GntR ligand-binding domain-like"/>
    <property type="match status" value="1"/>
</dbReference>
<dbReference type="PROSITE" id="PS50949">
    <property type="entry name" value="HTH_GNTR"/>
    <property type="match status" value="1"/>
</dbReference>
<dbReference type="PRINTS" id="PR00035">
    <property type="entry name" value="HTHGNTR"/>
</dbReference>
<evidence type="ECO:0000313" key="7">
    <source>
        <dbReference type="Proteomes" id="UP001060164"/>
    </source>
</evidence>
<dbReference type="SUPFAM" id="SSF48008">
    <property type="entry name" value="GntR ligand-binding domain-like"/>
    <property type="match status" value="1"/>
</dbReference>
<dbReference type="InterPro" id="IPR036388">
    <property type="entry name" value="WH-like_DNA-bd_sf"/>
</dbReference>
<sequence>MTDKQEMNEKAYEKVFRYIKNGIMNEDYQLGEKLPPERELAVRLSVSRNTVREAFRTLGMMGVVESQQGAGNYISGNFEKNLIEFLSMMFVLQRVEYPQISKLRAGLEQKAVELGAQNRTEEELEELGDILKEMRKNDGSKNAGLDARFHSVLAATSKNKPIIQILQALSSVTESFISDMHRDIMVSEEAKKQLQEAHEQIVLALEERDGERAEQAVKFHFETVDEQLALR</sequence>
<reference evidence="6" key="1">
    <citation type="journal article" date="2022" name="Cell">
        <title>Design, construction, and in vivo augmentation of a complex gut microbiome.</title>
        <authorList>
            <person name="Cheng A.G."/>
            <person name="Ho P.Y."/>
            <person name="Aranda-Diaz A."/>
            <person name="Jain S."/>
            <person name="Yu F.B."/>
            <person name="Meng X."/>
            <person name="Wang M."/>
            <person name="Iakiviak M."/>
            <person name="Nagashima K."/>
            <person name="Zhao A."/>
            <person name="Murugkar P."/>
            <person name="Patil A."/>
            <person name="Atabakhsh K."/>
            <person name="Weakley A."/>
            <person name="Yan J."/>
            <person name="Brumbaugh A.R."/>
            <person name="Higginbottom S."/>
            <person name="Dimas A."/>
            <person name="Shiver A.L."/>
            <person name="Deutschbauer A."/>
            <person name="Neff N."/>
            <person name="Sonnenburg J.L."/>
            <person name="Huang K.C."/>
            <person name="Fischbach M.A."/>
        </authorList>
    </citation>
    <scope>NUCLEOTIDE SEQUENCE</scope>
    <source>
        <strain evidence="6">DSM 19829</strain>
    </source>
</reference>
<dbReference type="SMART" id="SM00345">
    <property type="entry name" value="HTH_GNTR"/>
    <property type="match status" value="1"/>
</dbReference>
<dbReference type="PANTHER" id="PTHR43537">
    <property type="entry name" value="TRANSCRIPTIONAL REGULATOR, GNTR FAMILY"/>
    <property type="match status" value="1"/>
</dbReference>
<protein>
    <submittedName>
        <fullName evidence="6">FadR family transcriptional regulator</fullName>
    </submittedName>
</protein>
<keyword evidence="2" id="KW-0238">DNA-binding</keyword>
<evidence type="ECO:0000256" key="4">
    <source>
        <dbReference type="SAM" id="Coils"/>
    </source>
</evidence>
<dbReference type="InterPro" id="IPR008920">
    <property type="entry name" value="TF_FadR/GntR_C"/>
</dbReference>
<dbReference type="CDD" id="cd07377">
    <property type="entry name" value="WHTH_GntR"/>
    <property type="match status" value="1"/>
</dbReference>
<dbReference type="EMBL" id="CP102290">
    <property type="protein sequence ID" value="UWP61278.1"/>
    <property type="molecule type" value="Genomic_DNA"/>
</dbReference>
<keyword evidence="7" id="KW-1185">Reference proteome</keyword>
<dbReference type="InterPro" id="IPR036390">
    <property type="entry name" value="WH_DNA-bd_sf"/>
</dbReference>
<dbReference type="SUPFAM" id="SSF46785">
    <property type="entry name" value="Winged helix' DNA-binding domain"/>
    <property type="match status" value="1"/>
</dbReference>
<proteinExistence type="predicted"/>
<accession>A0ABY5VQG8</accession>
<evidence type="ECO:0000256" key="3">
    <source>
        <dbReference type="ARBA" id="ARBA00023163"/>
    </source>
</evidence>
<feature type="coiled-coil region" evidence="4">
    <location>
        <begin position="187"/>
        <end position="214"/>
    </location>
</feature>
<organism evidence="6 7">
    <name type="scientific">Ruminococcus gauvreauii</name>
    <dbReference type="NCBI Taxonomy" id="438033"/>
    <lineage>
        <taxon>Bacteria</taxon>
        <taxon>Bacillati</taxon>
        <taxon>Bacillota</taxon>
        <taxon>Clostridia</taxon>
        <taxon>Eubacteriales</taxon>
        <taxon>Oscillospiraceae</taxon>
        <taxon>Ruminococcus</taxon>
    </lineage>
</organism>
<dbReference type="InterPro" id="IPR011711">
    <property type="entry name" value="GntR_C"/>
</dbReference>
<dbReference type="RefSeq" id="WP_028527750.1">
    <property type="nucleotide sequence ID" value="NZ_CABLBR010000004.1"/>
</dbReference>
<dbReference type="InterPro" id="IPR000524">
    <property type="entry name" value="Tscrpt_reg_HTH_GntR"/>
</dbReference>
<evidence type="ECO:0000259" key="5">
    <source>
        <dbReference type="PROSITE" id="PS50949"/>
    </source>
</evidence>
<keyword evidence="4" id="KW-0175">Coiled coil</keyword>